<feature type="signal peptide" evidence="1">
    <location>
        <begin position="1"/>
        <end position="25"/>
    </location>
</feature>
<accession>A0A2J4P023</accession>
<dbReference type="Proteomes" id="UP000234505">
    <property type="component" value="Unassembled WGS sequence"/>
</dbReference>
<keyword evidence="1" id="KW-0732">Signal</keyword>
<reference evidence="2 3" key="2">
    <citation type="submission" date="2018-01" db="EMBL/GenBank/DDBJ databases">
        <title>Genomic study of Klebsiella pneumoniae.</title>
        <authorList>
            <person name="Yang Y."/>
            <person name="Bicalho R."/>
        </authorList>
    </citation>
    <scope>NUCLEOTIDE SEQUENCE [LARGE SCALE GENOMIC DNA]</scope>
    <source>
        <strain evidence="2 3">A11</strain>
    </source>
</reference>
<evidence type="ECO:0000256" key="1">
    <source>
        <dbReference type="SAM" id="SignalP"/>
    </source>
</evidence>
<dbReference type="AlphaFoldDB" id="A0A2J4P023"/>
<organism evidence="2 3">
    <name type="scientific">Klebsiella michiganensis</name>
    <dbReference type="NCBI Taxonomy" id="1134687"/>
    <lineage>
        <taxon>Bacteria</taxon>
        <taxon>Pseudomonadati</taxon>
        <taxon>Pseudomonadota</taxon>
        <taxon>Gammaproteobacteria</taxon>
        <taxon>Enterobacterales</taxon>
        <taxon>Enterobacteriaceae</taxon>
        <taxon>Klebsiella/Raoultella group</taxon>
        <taxon>Klebsiella</taxon>
    </lineage>
</organism>
<evidence type="ECO:0000313" key="2">
    <source>
        <dbReference type="EMBL" id="PLL07751.1"/>
    </source>
</evidence>
<proteinExistence type="predicted"/>
<evidence type="ECO:0000313" key="3">
    <source>
        <dbReference type="Proteomes" id="UP000234505"/>
    </source>
</evidence>
<dbReference type="EMBL" id="PIDS01002726">
    <property type="protein sequence ID" value="PLL07751.1"/>
    <property type="molecule type" value="Genomic_DNA"/>
</dbReference>
<name>A0A2J4P023_9ENTR</name>
<comment type="caution">
    <text evidence="2">The sequence shown here is derived from an EMBL/GenBank/DDBJ whole genome shotgun (WGS) entry which is preliminary data.</text>
</comment>
<reference evidence="2 3" key="1">
    <citation type="submission" date="2017-11" db="EMBL/GenBank/DDBJ databases">
        <authorList>
            <person name="Han C.G."/>
        </authorList>
    </citation>
    <scope>NUCLEOTIDE SEQUENCE [LARGE SCALE GENOMIC DNA]</scope>
    <source>
        <strain evidence="2 3">A11</strain>
    </source>
</reference>
<gene>
    <name evidence="2" type="primary">glnH</name>
    <name evidence="2" type="ORF">CWN50_38960</name>
</gene>
<feature type="chain" id="PRO_5014319360" evidence="1">
    <location>
        <begin position="26"/>
        <end position="38"/>
    </location>
</feature>
<sequence>MSALLKKLKITLALVACSASFAVMAQDKLLVGVDTAFV</sequence>
<protein>
    <submittedName>
        <fullName evidence="2">Glutamine ABC transporter substrate-binding protein GlnH</fullName>
    </submittedName>
</protein>
<feature type="non-terminal residue" evidence="2">
    <location>
        <position position="38"/>
    </location>
</feature>